<dbReference type="GO" id="GO:0004252">
    <property type="term" value="F:serine-type endopeptidase activity"/>
    <property type="evidence" value="ECO:0007669"/>
    <property type="project" value="TreeGrafter"/>
</dbReference>
<dbReference type="InterPro" id="IPR029058">
    <property type="entry name" value="AB_hydrolase_fold"/>
</dbReference>
<dbReference type="InterPro" id="IPR011659">
    <property type="entry name" value="WD40"/>
</dbReference>
<sequence>MKPEQLELLTTVSAPAVDPAGRRVIFAANRPSFDADSGVGQLWLIELTEGGGAAGPPRRITRGISDAHPRFSPDGQLIAFLRPNDDGVPQLAIVDARGGEPLLITNRHLGVSDFVFSSDGQRLAFCSRTPEEGRYGTVDGVGAGAEAPRRITGYKYRFNGLGFGNDCRNGIHLVEVPAPDAEPFIKPVGRAAKADQKAAAARETAEGDNDTCQRPAEGFPVTRLLTPADADCNSPEFDPDGTYLYFTAALHEGADADLRSMIHRVAVGGLDTSSAGEIDVELVVGSESGDTGYDGATFSRDGKNLFILGSEVGESGVDFVARSAAVYVLPTESFGVADPSLLTDPETTDYSESGGLFPVGTAEVAALARVRGSSELHVIDATGSTRIEVSGPLEVTGVSEAADVIVVSYTDPSTPGEIAVVHDGGVARLTDFAAPLREKTRIAEPREMTVSSADGYPVHGWLYLPEGDGPHPVLLNIHGGPYAQYGWGYFDEAQVYARAGYAVLQCNPRGSASYGRAHGLAIKEAMGTVDLQDVLAFLDGAVAAEPSLDGNRTGVLGGSYGGYLTAWTIAHDHRFAGAIVERGFLDPISFVGSSDIGWFFGAEYTGRDMAATLEQSPMAKVGQVRTPTLVMHSEEDYRCPLEQAQRYYVELLRQGVETEFLLFPGENHELSRAGTPWHRRQRFEAILDWWDRYLPVNPAHG</sequence>
<dbReference type="GO" id="GO:0008242">
    <property type="term" value="F:omega peptidase activity"/>
    <property type="evidence" value="ECO:0007669"/>
    <property type="project" value="UniProtKB-EC"/>
</dbReference>
<feature type="domain" description="Peptidase S9 prolyl oligopeptidase catalytic" evidence="3">
    <location>
        <begin position="489"/>
        <end position="694"/>
    </location>
</feature>
<dbReference type="Gene3D" id="3.40.50.1820">
    <property type="entry name" value="alpha/beta hydrolase"/>
    <property type="match status" value="1"/>
</dbReference>
<dbReference type="SUPFAM" id="SSF53474">
    <property type="entry name" value="alpha/beta-Hydrolases"/>
    <property type="match status" value="1"/>
</dbReference>
<dbReference type="Proteomes" id="UP000195913">
    <property type="component" value="Unassembled WGS sequence"/>
</dbReference>
<dbReference type="SUPFAM" id="SSF82171">
    <property type="entry name" value="DPP6 N-terminal domain-like"/>
    <property type="match status" value="1"/>
</dbReference>
<dbReference type="PANTHER" id="PTHR42776:SF27">
    <property type="entry name" value="DIPEPTIDYL PEPTIDASE FAMILY MEMBER 6"/>
    <property type="match status" value="1"/>
</dbReference>
<dbReference type="AlphaFoldDB" id="A0A1R4GWE0"/>
<dbReference type="Pfam" id="PF00326">
    <property type="entry name" value="Peptidase_S9"/>
    <property type="match status" value="1"/>
</dbReference>
<dbReference type="Pfam" id="PF07676">
    <property type="entry name" value="PD40"/>
    <property type="match status" value="2"/>
</dbReference>
<evidence type="ECO:0000256" key="2">
    <source>
        <dbReference type="ARBA" id="ARBA00022825"/>
    </source>
</evidence>
<dbReference type="RefSeq" id="WP_087001129.1">
    <property type="nucleotide sequence ID" value="NZ_FUHW01000052.1"/>
</dbReference>
<keyword evidence="2" id="KW-0645">Protease</keyword>
<dbReference type="Gene3D" id="2.120.10.30">
    <property type="entry name" value="TolB, C-terminal domain"/>
    <property type="match status" value="1"/>
</dbReference>
<dbReference type="InterPro" id="IPR011042">
    <property type="entry name" value="6-blade_b-propeller_TolB-like"/>
</dbReference>
<accession>A0A1R4GWE0</accession>
<dbReference type="InterPro" id="IPR001375">
    <property type="entry name" value="Peptidase_S9_cat"/>
</dbReference>
<evidence type="ECO:0000259" key="3">
    <source>
        <dbReference type="Pfam" id="PF00326"/>
    </source>
</evidence>
<dbReference type="GO" id="GO:0006508">
    <property type="term" value="P:proteolysis"/>
    <property type="evidence" value="ECO:0007669"/>
    <property type="project" value="InterPro"/>
</dbReference>
<keyword evidence="1 4" id="KW-0378">Hydrolase</keyword>
<evidence type="ECO:0000313" key="4">
    <source>
        <dbReference type="EMBL" id="SJM72488.1"/>
    </source>
</evidence>
<protein>
    <submittedName>
        <fullName evidence="4">Acylamino-acid-releasing enzyme</fullName>
        <ecNumber evidence="4">3.4.19.1</ecNumber>
    </submittedName>
</protein>
<organism evidence="4 5">
    <name type="scientific">Arthrobacter rhombi</name>
    <dbReference type="NCBI Taxonomy" id="71253"/>
    <lineage>
        <taxon>Bacteria</taxon>
        <taxon>Bacillati</taxon>
        <taxon>Actinomycetota</taxon>
        <taxon>Actinomycetes</taxon>
        <taxon>Micrococcales</taxon>
        <taxon>Micrococcaceae</taxon>
        <taxon>Arthrobacter</taxon>
    </lineage>
</organism>
<keyword evidence="2" id="KW-0720">Serine protease</keyword>
<reference evidence="4 5" key="1">
    <citation type="submission" date="2017-02" db="EMBL/GenBank/DDBJ databases">
        <authorList>
            <person name="Peterson S.W."/>
        </authorList>
    </citation>
    <scope>NUCLEOTIDE SEQUENCE [LARGE SCALE GENOMIC DNA]</scope>
    <source>
        <strain evidence="4 5">B Ar 00.02</strain>
    </source>
</reference>
<dbReference type="EMBL" id="FUHW01000052">
    <property type="protein sequence ID" value="SJM72488.1"/>
    <property type="molecule type" value="Genomic_DNA"/>
</dbReference>
<dbReference type="EC" id="3.4.19.1" evidence="4"/>
<proteinExistence type="predicted"/>
<evidence type="ECO:0000313" key="5">
    <source>
        <dbReference type="Proteomes" id="UP000195913"/>
    </source>
</evidence>
<dbReference type="PANTHER" id="PTHR42776">
    <property type="entry name" value="SERINE PEPTIDASE S9 FAMILY MEMBER"/>
    <property type="match status" value="1"/>
</dbReference>
<keyword evidence="5" id="KW-1185">Reference proteome</keyword>
<evidence type="ECO:0000256" key="1">
    <source>
        <dbReference type="ARBA" id="ARBA00022801"/>
    </source>
</evidence>
<name>A0A1R4GWE0_9MICC</name>
<gene>
    <name evidence="4" type="ORF">FM101_15210</name>
</gene>